<feature type="binding site" evidence="9">
    <location>
        <position position="80"/>
    </location>
    <ligand>
        <name>[4Fe-4S] cluster</name>
        <dbReference type="ChEBI" id="CHEBI:49883"/>
    </ligand>
</feature>
<feature type="binding site" evidence="9 10">
    <location>
        <position position="293"/>
    </location>
    <ligand>
        <name>S-adenosyl-L-methionine</name>
        <dbReference type="ChEBI" id="CHEBI:59789"/>
    </ligand>
</feature>
<dbReference type="EC" id="2.1.1.190" evidence="9"/>
<accession>A0ABY3SZM6</accession>
<dbReference type="Gene3D" id="3.40.50.150">
    <property type="entry name" value="Vaccinia Virus protein VP39"/>
    <property type="match status" value="1"/>
</dbReference>
<dbReference type="RefSeq" id="WP_236498136.1">
    <property type="nucleotide sequence ID" value="NZ_CP091244.1"/>
</dbReference>
<feature type="binding site" evidence="9 10">
    <location>
        <position position="322"/>
    </location>
    <ligand>
        <name>S-adenosyl-L-methionine</name>
        <dbReference type="ChEBI" id="CHEBI:59789"/>
    </ligand>
</feature>
<dbReference type="Proteomes" id="UP001054801">
    <property type="component" value="Chromosome"/>
</dbReference>
<dbReference type="Gene3D" id="2.40.50.1070">
    <property type="match status" value="1"/>
</dbReference>
<evidence type="ECO:0000256" key="1">
    <source>
        <dbReference type="ARBA" id="ARBA00022485"/>
    </source>
</evidence>
<dbReference type="GO" id="GO:0008168">
    <property type="term" value="F:methyltransferase activity"/>
    <property type="evidence" value="ECO:0007669"/>
    <property type="project" value="UniProtKB-KW"/>
</dbReference>
<dbReference type="GO" id="GO:0032259">
    <property type="term" value="P:methylation"/>
    <property type="evidence" value="ECO:0007669"/>
    <property type="project" value="UniProtKB-KW"/>
</dbReference>
<evidence type="ECO:0000256" key="7">
    <source>
        <dbReference type="ARBA" id="ARBA00023004"/>
    </source>
</evidence>
<evidence type="ECO:0000256" key="4">
    <source>
        <dbReference type="ARBA" id="ARBA00022679"/>
    </source>
</evidence>
<feature type="binding site" evidence="9">
    <location>
        <position position="168"/>
    </location>
    <ligand>
        <name>[4Fe-4S] cluster</name>
        <dbReference type="ChEBI" id="CHEBI:49883"/>
    </ligand>
</feature>
<evidence type="ECO:0000256" key="9">
    <source>
        <dbReference type="HAMAP-Rule" id="MF_01010"/>
    </source>
</evidence>
<evidence type="ECO:0000256" key="2">
    <source>
        <dbReference type="ARBA" id="ARBA00022552"/>
    </source>
</evidence>
<evidence type="ECO:0000313" key="13">
    <source>
        <dbReference type="EMBL" id="UJS23910.1"/>
    </source>
</evidence>
<dbReference type="SUPFAM" id="SSF53335">
    <property type="entry name" value="S-adenosyl-L-methionine-dependent methyltransferases"/>
    <property type="match status" value="1"/>
</dbReference>
<keyword evidence="4 9" id="KW-0808">Transferase</keyword>
<name>A0ABY3SZM6_9GAMM</name>
<evidence type="ECO:0000256" key="6">
    <source>
        <dbReference type="ARBA" id="ARBA00022723"/>
    </source>
</evidence>
<dbReference type="SUPFAM" id="SSF50249">
    <property type="entry name" value="Nucleic acid-binding proteins"/>
    <property type="match status" value="1"/>
</dbReference>
<feature type="binding site" evidence="9">
    <location>
        <position position="86"/>
    </location>
    <ligand>
        <name>[4Fe-4S] cluster</name>
        <dbReference type="ChEBI" id="CHEBI:49883"/>
    </ligand>
</feature>
<evidence type="ECO:0000256" key="11">
    <source>
        <dbReference type="PROSITE-ProRule" id="PRU10015"/>
    </source>
</evidence>
<dbReference type="PROSITE" id="PS51687">
    <property type="entry name" value="SAM_MT_RNA_M5U"/>
    <property type="match status" value="1"/>
</dbReference>
<evidence type="ECO:0000313" key="14">
    <source>
        <dbReference type="Proteomes" id="UP001054801"/>
    </source>
</evidence>
<comment type="similarity">
    <text evidence="9">Belongs to the class I-like SAM-binding methyltransferase superfamily. RNA M5U methyltransferase family. RlmD subfamily.</text>
</comment>
<evidence type="ECO:0000256" key="5">
    <source>
        <dbReference type="ARBA" id="ARBA00022691"/>
    </source>
</evidence>
<dbReference type="EMBL" id="CP091244">
    <property type="protein sequence ID" value="UJS23910.1"/>
    <property type="molecule type" value="Genomic_DNA"/>
</dbReference>
<feature type="binding site" evidence="9 10">
    <location>
        <position position="393"/>
    </location>
    <ligand>
        <name>S-adenosyl-L-methionine</name>
        <dbReference type="ChEBI" id="CHEBI:59789"/>
    </ligand>
</feature>
<dbReference type="InterPro" id="IPR029063">
    <property type="entry name" value="SAM-dependent_MTases_sf"/>
</dbReference>
<evidence type="ECO:0000256" key="3">
    <source>
        <dbReference type="ARBA" id="ARBA00022603"/>
    </source>
</evidence>
<evidence type="ECO:0000256" key="10">
    <source>
        <dbReference type="PROSITE-ProRule" id="PRU01024"/>
    </source>
</evidence>
<feature type="binding site" evidence="9">
    <location>
        <position position="89"/>
    </location>
    <ligand>
        <name>[4Fe-4S] cluster</name>
        <dbReference type="ChEBI" id="CHEBI:49883"/>
    </ligand>
</feature>
<evidence type="ECO:0000256" key="8">
    <source>
        <dbReference type="ARBA" id="ARBA00023014"/>
    </source>
</evidence>
<dbReference type="PROSITE" id="PS01231">
    <property type="entry name" value="TRMA_2"/>
    <property type="match status" value="1"/>
</dbReference>
<proteinExistence type="inferred from homology"/>
<feature type="binding site" evidence="9 10">
    <location>
        <position position="343"/>
    </location>
    <ligand>
        <name>S-adenosyl-L-methionine</name>
        <dbReference type="ChEBI" id="CHEBI:59789"/>
    </ligand>
</feature>
<keyword evidence="5 9" id="KW-0949">S-adenosyl-L-methionine</keyword>
<gene>
    <name evidence="9 13" type="primary">rlmD</name>
    <name evidence="13" type="ORF">L2Y54_18525</name>
</gene>
<keyword evidence="6 9" id="KW-0479">Metal-binding</keyword>
<keyword evidence="3 9" id="KW-0489">Methyltransferase</keyword>
<keyword evidence="7 9" id="KW-0408">Iron</keyword>
<feature type="active site" description="Nucleophile" evidence="9 10">
    <location>
        <position position="419"/>
    </location>
</feature>
<dbReference type="CDD" id="cd02440">
    <property type="entry name" value="AdoMet_MTases"/>
    <property type="match status" value="1"/>
</dbReference>
<keyword evidence="1 9" id="KW-0004">4Fe-4S</keyword>
<dbReference type="PANTHER" id="PTHR11061">
    <property type="entry name" value="RNA M5U METHYLTRANSFERASE"/>
    <property type="match status" value="1"/>
</dbReference>
<dbReference type="InterPro" id="IPR010280">
    <property type="entry name" value="U5_MeTrfase_fam"/>
</dbReference>
<keyword evidence="2 9" id="KW-0698">rRNA processing</keyword>
<organism evidence="13 14">
    <name type="scientific">Thiothrix winogradskyi</name>
    <dbReference type="NCBI Taxonomy" id="96472"/>
    <lineage>
        <taxon>Bacteria</taxon>
        <taxon>Pseudomonadati</taxon>
        <taxon>Pseudomonadota</taxon>
        <taxon>Gammaproteobacteria</taxon>
        <taxon>Thiotrichales</taxon>
        <taxon>Thiotrichaceae</taxon>
        <taxon>Thiothrix</taxon>
    </lineage>
</organism>
<feature type="binding site" evidence="9">
    <location>
        <position position="370"/>
    </location>
    <ligand>
        <name>S-adenosyl-L-methionine</name>
        <dbReference type="ChEBI" id="CHEBI:59789"/>
    </ligand>
</feature>
<protein>
    <recommendedName>
        <fullName evidence="9">23S rRNA (uracil(1939)-C(5))-methyltransferase RlmD</fullName>
        <ecNumber evidence="9">2.1.1.190</ecNumber>
    </recommendedName>
    <alternativeName>
        <fullName evidence="9">23S rRNA(m5U1939)-methyltransferase</fullName>
    </alternativeName>
</protein>
<dbReference type="Pfam" id="PF05958">
    <property type="entry name" value="tRNA_U5-meth_tr"/>
    <property type="match status" value="1"/>
</dbReference>
<feature type="binding site" evidence="9">
    <location>
        <position position="327"/>
    </location>
    <ligand>
        <name>S-adenosyl-L-methionine</name>
        <dbReference type="ChEBI" id="CHEBI:59789"/>
    </ligand>
</feature>
<dbReference type="InterPro" id="IPR030391">
    <property type="entry name" value="MeTrfase_TrmA_CS"/>
</dbReference>
<dbReference type="InterPro" id="IPR001566">
    <property type="entry name" value="23S_rRNA_MeTrfase_RlmD"/>
</dbReference>
<sequence>MSRHRKPKSVQNSPLVETTIESLTLEGQGVTHIGGKTVFIDGALPGETVTFRYTSHKQKHDIGKVETILTPSPDRVEPKCAHFGVCGACSWQHLSLEAQIKHKQRAMLSNLKHIGKAEPETVFAPLTADGWAYRRKARLGAKWVRKKDKALVGFREKEGGFLAELNRCEILHPSIGEHLLDFQALIASLDARESIPQIETAVGDGDNATALIFRHMEDLSEGDTAKLLAFGKQFNYQIYLQPKGPETVHCIYPISVGAIHESPLQPPLQSPELYYEHPQFNTRVNFMPLDFIQVNQPLNRAMVARALELLAPEPTDTVLDLFCGLGNFTLPLARMAAQVIGVEGEQTMVERARAAAHANGIMNTDYHVCNLMGDKLQHEPWLKKNRYDKILLDPPRAGAKEIIAYMGKLNAGRIVYVSCDPATLARDTYELVHEHGYRLVGAGVMDMFPHTSHVESIAVFEK</sequence>
<keyword evidence="8 9" id="KW-0411">Iron-sulfur</keyword>
<dbReference type="InterPro" id="IPR002792">
    <property type="entry name" value="TRAM_dom"/>
</dbReference>
<comment type="function">
    <text evidence="9">Catalyzes the formation of 5-methyl-uridine at position 1939 (m5U1939) in 23S rRNA.</text>
</comment>
<dbReference type="PROSITE" id="PS01230">
    <property type="entry name" value="TRMA_1"/>
    <property type="match status" value="1"/>
</dbReference>
<comment type="catalytic activity">
    <reaction evidence="9">
        <text>uridine(1939) in 23S rRNA + S-adenosyl-L-methionine = 5-methyluridine(1939) in 23S rRNA + S-adenosyl-L-homocysteine + H(+)</text>
        <dbReference type="Rhea" id="RHEA:42908"/>
        <dbReference type="Rhea" id="RHEA-COMP:10278"/>
        <dbReference type="Rhea" id="RHEA-COMP:10279"/>
        <dbReference type="ChEBI" id="CHEBI:15378"/>
        <dbReference type="ChEBI" id="CHEBI:57856"/>
        <dbReference type="ChEBI" id="CHEBI:59789"/>
        <dbReference type="ChEBI" id="CHEBI:65315"/>
        <dbReference type="ChEBI" id="CHEBI:74447"/>
        <dbReference type="EC" id="2.1.1.190"/>
    </reaction>
</comment>
<dbReference type="NCBIfam" id="NF009639">
    <property type="entry name" value="PRK13168.1"/>
    <property type="match status" value="1"/>
</dbReference>
<dbReference type="InterPro" id="IPR030390">
    <property type="entry name" value="MeTrfase_TrmA_AS"/>
</dbReference>
<feature type="domain" description="TRAM" evidence="12">
    <location>
        <begin position="8"/>
        <end position="67"/>
    </location>
</feature>
<dbReference type="NCBIfam" id="TIGR00479">
    <property type="entry name" value="rumA"/>
    <property type="match status" value="1"/>
</dbReference>
<reference evidence="13" key="1">
    <citation type="journal article" date="2022" name="Microorganisms">
        <title>Two New Species of Filamentous Sulfur Bacteria of the Genus Thiothrix, Thiothrix winogradskyi sp. nov. and 'Candidatus Thiothrix sulfatifontis' sp. nov.</title>
        <authorList>
            <person name="Ravin N.V."/>
            <person name="Rossetti S."/>
            <person name="Beletsky A.V."/>
            <person name="Kadnikov V.V."/>
            <person name="Rudenko T.S."/>
            <person name="Smolyakov D.D."/>
            <person name="Moskvitina M.I."/>
            <person name="Gureeva M.V."/>
            <person name="Mardanov A.V."/>
            <person name="Grabovich M.Y."/>
        </authorList>
    </citation>
    <scope>NUCLEOTIDE SEQUENCE</scope>
    <source>
        <strain evidence="13">CT3</strain>
    </source>
</reference>
<feature type="active site" evidence="11">
    <location>
        <position position="419"/>
    </location>
</feature>
<dbReference type="HAMAP" id="MF_01010">
    <property type="entry name" value="23SrRNA_methyltr_RlmD"/>
    <property type="match status" value="1"/>
</dbReference>
<keyword evidence="14" id="KW-1185">Reference proteome</keyword>
<dbReference type="PROSITE" id="PS50926">
    <property type="entry name" value="TRAM"/>
    <property type="match status" value="1"/>
</dbReference>
<evidence type="ECO:0000259" key="12">
    <source>
        <dbReference type="PROSITE" id="PS50926"/>
    </source>
</evidence>
<dbReference type="InterPro" id="IPR012340">
    <property type="entry name" value="NA-bd_OB-fold"/>
</dbReference>
<dbReference type="Gene3D" id="2.40.50.140">
    <property type="entry name" value="Nucleic acid-binding proteins"/>
    <property type="match status" value="1"/>
</dbReference>
<dbReference type="PANTHER" id="PTHR11061:SF49">
    <property type="entry name" value="23S RRNA (URACIL(1939)-C(5))-METHYLTRANSFERASE RLMD"/>
    <property type="match status" value="1"/>
</dbReference>